<name>A0A926I3Z9_9FIRM</name>
<protein>
    <submittedName>
        <fullName evidence="1">Complexin-2</fullName>
    </submittedName>
</protein>
<evidence type="ECO:0000313" key="2">
    <source>
        <dbReference type="Proteomes" id="UP000653127"/>
    </source>
</evidence>
<gene>
    <name evidence="1" type="ORF">H8711_01820</name>
</gene>
<evidence type="ECO:0000313" key="1">
    <source>
        <dbReference type="EMBL" id="MBC8545676.1"/>
    </source>
</evidence>
<keyword evidence="2" id="KW-1185">Reference proteome</keyword>
<accession>A0A926I3Z9</accession>
<dbReference type="Proteomes" id="UP000653127">
    <property type="component" value="Unassembled WGS sequence"/>
</dbReference>
<dbReference type="RefSeq" id="WP_249281826.1">
    <property type="nucleotide sequence ID" value="NZ_JACRST010000001.1"/>
</dbReference>
<organism evidence="1 2">
    <name type="scientific">Ligaoa zhengdingensis</name>
    <dbReference type="NCBI Taxonomy" id="2763658"/>
    <lineage>
        <taxon>Bacteria</taxon>
        <taxon>Bacillati</taxon>
        <taxon>Bacillota</taxon>
        <taxon>Clostridia</taxon>
        <taxon>Eubacteriales</taxon>
        <taxon>Oscillospiraceae</taxon>
        <taxon>Ligaoa</taxon>
    </lineage>
</organism>
<reference evidence="1" key="1">
    <citation type="submission" date="2020-08" db="EMBL/GenBank/DDBJ databases">
        <title>Genome public.</title>
        <authorList>
            <person name="Liu C."/>
            <person name="Sun Q."/>
        </authorList>
    </citation>
    <scope>NUCLEOTIDE SEQUENCE</scope>
    <source>
        <strain evidence="1">NSJ-31</strain>
    </source>
</reference>
<sequence>MKNVQIPYDLFVDLVLYHLNGEEDFDEDIRRGLEQKLDAMLNHQLYSQYKTSPTEEQREQAMQEYLNRRGVPESYRWTTSPWER</sequence>
<dbReference type="EMBL" id="JACRST010000001">
    <property type="protein sequence ID" value="MBC8545676.1"/>
    <property type="molecule type" value="Genomic_DNA"/>
</dbReference>
<comment type="caution">
    <text evidence="1">The sequence shown here is derived from an EMBL/GenBank/DDBJ whole genome shotgun (WGS) entry which is preliminary data.</text>
</comment>
<proteinExistence type="predicted"/>
<dbReference type="AlphaFoldDB" id="A0A926I3Z9"/>